<keyword evidence="3" id="KW-1185">Reference proteome</keyword>
<accession>A0AAV6VH65</accession>
<sequence>MEDLKRERTQYRRMFTKACNEFEKVSKDLGLDERVEKLQVIAEKALLILACEESCKKHIFEEADKTKLEKELDEIEVYLYRARILRKKLEKLNLEQVCKSNPVLDESSPVPSPIFSNTHNKVPHLHKT</sequence>
<dbReference type="Proteomes" id="UP000827092">
    <property type="component" value="Unassembled WGS sequence"/>
</dbReference>
<gene>
    <name evidence="2" type="ORF">JTE90_007843</name>
</gene>
<dbReference type="EMBL" id="JAFNEN010000074">
    <property type="protein sequence ID" value="KAG8196107.1"/>
    <property type="molecule type" value="Genomic_DNA"/>
</dbReference>
<reference evidence="2 3" key="1">
    <citation type="journal article" date="2022" name="Nat. Ecol. Evol.">
        <title>A masculinizing supergene underlies an exaggerated male reproductive morph in a spider.</title>
        <authorList>
            <person name="Hendrickx F."/>
            <person name="De Corte Z."/>
            <person name="Sonet G."/>
            <person name="Van Belleghem S.M."/>
            <person name="Kostlbacher S."/>
            <person name="Vangestel C."/>
        </authorList>
    </citation>
    <scope>NUCLEOTIDE SEQUENCE [LARGE SCALE GENOMIC DNA]</scope>
    <source>
        <strain evidence="2">W744_W776</strain>
    </source>
</reference>
<comment type="caution">
    <text evidence="2">The sequence shown here is derived from an EMBL/GenBank/DDBJ whole genome shotgun (WGS) entry which is preliminary data.</text>
</comment>
<name>A0AAV6VH65_9ARAC</name>
<evidence type="ECO:0000313" key="2">
    <source>
        <dbReference type="EMBL" id="KAG8196107.1"/>
    </source>
</evidence>
<protein>
    <submittedName>
        <fullName evidence="2">Uncharacterized protein</fullName>
    </submittedName>
</protein>
<evidence type="ECO:0000256" key="1">
    <source>
        <dbReference type="SAM" id="MobiDB-lite"/>
    </source>
</evidence>
<organism evidence="2 3">
    <name type="scientific">Oedothorax gibbosus</name>
    <dbReference type="NCBI Taxonomy" id="931172"/>
    <lineage>
        <taxon>Eukaryota</taxon>
        <taxon>Metazoa</taxon>
        <taxon>Ecdysozoa</taxon>
        <taxon>Arthropoda</taxon>
        <taxon>Chelicerata</taxon>
        <taxon>Arachnida</taxon>
        <taxon>Araneae</taxon>
        <taxon>Araneomorphae</taxon>
        <taxon>Entelegynae</taxon>
        <taxon>Araneoidea</taxon>
        <taxon>Linyphiidae</taxon>
        <taxon>Erigoninae</taxon>
        <taxon>Oedothorax</taxon>
    </lineage>
</organism>
<dbReference type="AlphaFoldDB" id="A0AAV6VH65"/>
<feature type="region of interest" description="Disordered" evidence="1">
    <location>
        <begin position="109"/>
        <end position="128"/>
    </location>
</feature>
<evidence type="ECO:0000313" key="3">
    <source>
        <dbReference type="Proteomes" id="UP000827092"/>
    </source>
</evidence>
<proteinExistence type="predicted"/>